<dbReference type="EMBL" id="MDDG01000009">
    <property type="protein sequence ID" value="OQE38009.1"/>
    <property type="molecule type" value="Genomic_DNA"/>
</dbReference>
<keyword evidence="2" id="KW-1185">Reference proteome</keyword>
<accession>A0A1V6UIC6</accession>
<evidence type="ECO:0000313" key="1">
    <source>
        <dbReference type="EMBL" id="OQE38009.1"/>
    </source>
</evidence>
<evidence type="ECO:0008006" key="3">
    <source>
        <dbReference type="Google" id="ProtNLM"/>
    </source>
</evidence>
<gene>
    <name evidence="1" type="ORF">PENCOP_c009G05753</name>
</gene>
<protein>
    <recommendedName>
        <fullName evidence="3">ABM domain-containing protein</fullName>
    </recommendedName>
</protein>
<reference evidence="2" key="1">
    <citation type="journal article" date="2017" name="Nat. Microbiol.">
        <title>Global analysis of biosynthetic gene clusters reveals vast potential of secondary metabolite production in Penicillium species.</title>
        <authorList>
            <person name="Nielsen J.C."/>
            <person name="Grijseels S."/>
            <person name="Prigent S."/>
            <person name="Ji B."/>
            <person name="Dainat J."/>
            <person name="Nielsen K.F."/>
            <person name="Frisvad J.C."/>
            <person name="Workman M."/>
            <person name="Nielsen J."/>
        </authorList>
    </citation>
    <scope>NUCLEOTIDE SEQUENCE [LARGE SCALE GENOMIC DNA]</scope>
    <source>
        <strain evidence="2">IBT 31321</strain>
    </source>
</reference>
<proteinExistence type="predicted"/>
<comment type="caution">
    <text evidence="1">The sequence shown here is derived from an EMBL/GenBank/DDBJ whole genome shotgun (WGS) entry which is preliminary data.</text>
</comment>
<name>A0A1V6UIC6_9EURO</name>
<dbReference type="AlphaFoldDB" id="A0A1V6UIC6"/>
<sequence length="219" mass="24399">MTAPVTEVTIVPLVKGADPRVENSDAAKIFNRTNQIVMQQPGCRRMIWGLDKKDPTVMVGIVAAPYYQAFIDDFNQIIAGPIILFHTTCEEGVGIAPLMELKNQITDVSLAFFPAGSLSQESQDDFSRVFQTVKTDLLKSKDAPSSIVSGWCTDDALDEERHGKGPEKPWMSMVTWKNTKTRQRAWDRQAVLGDVPKLVEGKGELEIYEVEFQPVISEP</sequence>
<evidence type="ECO:0000313" key="2">
    <source>
        <dbReference type="Proteomes" id="UP000191500"/>
    </source>
</evidence>
<organism evidence="1 2">
    <name type="scientific">Penicillium coprophilum</name>
    <dbReference type="NCBI Taxonomy" id="36646"/>
    <lineage>
        <taxon>Eukaryota</taxon>
        <taxon>Fungi</taxon>
        <taxon>Dikarya</taxon>
        <taxon>Ascomycota</taxon>
        <taxon>Pezizomycotina</taxon>
        <taxon>Eurotiomycetes</taxon>
        <taxon>Eurotiomycetidae</taxon>
        <taxon>Eurotiales</taxon>
        <taxon>Aspergillaceae</taxon>
        <taxon>Penicillium</taxon>
    </lineage>
</organism>
<dbReference type="Proteomes" id="UP000191500">
    <property type="component" value="Unassembled WGS sequence"/>
</dbReference>
<dbReference type="STRING" id="36646.A0A1V6UIC6"/>